<dbReference type="Proteomes" id="UP000004080">
    <property type="component" value="Unassembled WGS sequence"/>
</dbReference>
<comment type="caution">
    <text evidence="2">The sequence shown here is derived from an EMBL/GenBank/DDBJ whole genome shotgun (WGS) entry which is preliminary data.</text>
</comment>
<dbReference type="AlphaFoldDB" id="I8AES3"/>
<gene>
    <name evidence="2" type="ORF">A374_16959</name>
</gene>
<proteinExistence type="predicted"/>
<dbReference type="RefSeq" id="WP_007203463.1">
    <property type="nucleotide sequence ID" value="NZ_AKKV01000040.1"/>
</dbReference>
<evidence type="ECO:0000256" key="1">
    <source>
        <dbReference type="SAM" id="MobiDB-lite"/>
    </source>
</evidence>
<keyword evidence="2" id="KW-0449">Lipoprotein</keyword>
<sequence length="268" mass="29971">MPEKKVHSGYTPVQDYDGKEFALPNGSEMSQLAKTHKEEVSEAALNYVKNTYHIKAKVTNLVGARDAVVAHLKSDELPTYYTSVIVDVADAKVTGNVSEVEGTVESSIMSGIYVKAYEKEFENLEAFCEKMAKEYPVIGMRNDAIERVHDLGVVRPYYYVSVLKEASLDAYNAYKKNHDITSKQLRTAIKEGSSEIDPSIVLTFYMKEKHRDPDGKLANQIIERFKTTKGFPPGMYTILVNSNEVLTRTGNDKSSKGTTPSKDEIHVN</sequence>
<dbReference type="PATRIC" id="fig|1196324.3.peg.3465"/>
<feature type="region of interest" description="Disordered" evidence="1">
    <location>
        <begin position="248"/>
        <end position="268"/>
    </location>
</feature>
<keyword evidence="3" id="KW-1185">Reference proteome</keyword>
<dbReference type="InterPro" id="IPR012873">
    <property type="entry name" value="DUF1672"/>
</dbReference>
<name>I8AES3_9BACL</name>
<dbReference type="Pfam" id="PF07901">
    <property type="entry name" value="DUF1672"/>
    <property type="match status" value="1"/>
</dbReference>
<feature type="compositionally biased region" description="Basic and acidic residues" evidence="1">
    <location>
        <begin position="250"/>
        <end position="268"/>
    </location>
</feature>
<dbReference type="eggNOG" id="ENOG50305Y1">
    <property type="taxonomic scope" value="Bacteria"/>
</dbReference>
<reference evidence="2 3" key="1">
    <citation type="journal article" date="2012" name="J. Bacteriol.">
        <title>Genome of Bacillus macauensis ZFHKF-1, a Long-Chain-Forming Bacterium.</title>
        <authorList>
            <person name="Cai L."/>
            <person name="Zhang T."/>
        </authorList>
    </citation>
    <scope>NUCLEOTIDE SEQUENCE [LARGE SCALE GENOMIC DNA]</scope>
    <source>
        <strain evidence="2 3">ZFHKF-1</strain>
    </source>
</reference>
<evidence type="ECO:0000313" key="3">
    <source>
        <dbReference type="Proteomes" id="UP000004080"/>
    </source>
</evidence>
<evidence type="ECO:0000313" key="2">
    <source>
        <dbReference type="EMBL" id="EIT84092.1"/>
    </source>
</evidence>
<protein>
    <submittedName>
        <fullName evidence="2">Lipoprotein</fullName>
    </submittedName>
</protein>
<organism evidence="2 3">
    <name type="scientific">Fictibacillus macauensis ZFHKF-1</name>
    <dbReference type="NCBI Taxonomy" id="1196324"/>
    <lineage>
        <taxon>Bacteria</taxon>
        <taxon>Bacillati</taxon>
        <taxon>Bacillota</taxon>
        <taxon>Bacilli</taxon>
        <taxon>Bacillales</taxon>
        <taxon>Fictibacillaceae</taxon>
        <taxon>Fictibacillus</taxon>
    </lineage>
</organism>
<accession>I8AES3</accession>
<dbReference type="EMBL" id="AKKV01000040">
    <property type="protein sequence ID" value="EIT84092.1"/>
    <property type="molecule type" value="Genomic_DNA"/>
</dbReference>